<gene>
    <name evidence="2" type="ordered locus">BMQ_pBM50087</name>
</gene>
<dbReference type="Proteomes" id="UP000000935">
    <property type="component" value="Plasmid pBM500"/>
</dbReference>
<proteinExistence type="predicted"/>
<evidence type="ECO:0000313" key="2">
    <source>
        <dbReference type="EMBL" id="ADE72426.1"/>
    </source>
</evidence>
<geneLocation type="plasmid" evidence="2 3">
    <name>pBM500</name>
</geneLocation>
<dbReference type="HOGENOM" id="CLU_3265806_0_0_9"/>
<evidence type="ECO:0000313" key="3">
    <source>
        <dbReference type="Proteomes" id="UP000000935"/>
    </source>
</evidence>
<protein>
    <submittedName>
        <fullName evidence="2">Uncharacterized protein</fullName>
    </submittedName>
</protein>
<name>D5E3Q1_PRIM1</name>
<accession>D5E3Q1</accession>
<keyword evidence="3" id="KW-1185">Reference proteome</keyword>
<evidence type="ECO:0000256" key="1">
    <source>
        <dbReference type="SAM" id="Phobius"/>
    </source>
</evidence>
<dbReference type="EMBL" id="CP001988">
    <property type="protein sequence ID" value="ADE72426.1"/>
    <property type="molecule type" value="Genomic_DNA"/>
</dbReference>
<keyword evidence="1" id="KW-1133">Transmembrane helix</keyword>
<reference evidence="2 3" key="1">
    <citation type="journal article" date="2011" name="J. Bacteriol.">
        <title>Genome sequences of the biotechnologically important Bacillus megaterium strains QM B1551 and DSM319.</title>
        <authorList>
            <person name="Eppinger M."/>
            <person name="Bunk B."/>
            <person name="Johns M.A."/>
            <person name="Edirisinghe J.N."/>
            <person name="Kutumbaka K.K."/>
            <person name="Koenig S.S."/>
            <person name="Huot Creasy H."/>
            <person name="Rosovitz M.J."/>
            <person name="Riley D.R."/>
            <person name="Daugherty S."/>
            <person name="Martin M."/>
            <person name="Elbourne L.D."/>
            <person name="Paulsen I."/>
            <person name="Biedendieck R."/>
            <person name="Braun C."/>
            <person name="Grayburn S."/>
            <person name="Dhingra S."/>
            <person name="Lukyanchuk V."/>
            <person name="Ball B."/>
            <person name="Ul-Qamar R."/>
            <person name="Seibel J."/>
            <person name="Bremer E."/>
            <person name="Jahn D."/>
            <person name="Ravel J."/>
            <person name="Vary P.S."/>
        </authorList>
    </citation>
    <scope>NUCLEOTIDE SEQUENCE [LARGE SCALE GENOMIC DNA]</scope>
    <source>
        <strain evidence="3">ATCC 12872 / QMB1551</strain>
        <plasmid evidence="2">pBM500</plasmid>
    </source>
</reference>
<dbReference type="AlphaFoldDB" id="D5E3Q1"/>
<keyword evidence="2" id="KW-0614">Plasmid</keyword>
<keyword evidence="1" id="KW-0812">Transmembrane</keyword>
<feature type="transmembrane region" description="Helical" evidence="1">
    <location>
        <begin position="20"/>
        <end position="39"/>
    </location>
</feature>
<dbReference type="KEGG" id="bmq:BMQ_pBM50087"/>
<keyword evidence="1" id="KW-0472">Membrane</keyword>
<sequence>MILILYYMCTTSFTIKTYRILFYFLWLYFYNENALFFIIGI</sequence>
<organism evidence="2 3">
    <name type="scientific">Priestia megaterium (strain ATCC 12872 / QMB1551)</name>
    <name type="common">Bacillus megaterium</name>
    <dbReference type="NCBI Taxonomy" id="545693"/>
    <lineage>
        <taxon>Bacteria</taxon>
        <taxon>Bacillati</taxon>
        <taxon>Bacillota</taxon>
        <taxon>Bacilli</taxon>
        <taxon>Bacillales</taxon>
        <taxon>Bacillaceae</taxon>
        <taxon>Priestia</taxon>
    </lineage>
</organism>